<organism evidence="1">
    <name type="scientific">Noccaea caerulescens</name>
    <name type="common">Alpine penny-cress</name>
    <name type="synonym">Thlaspi caerulescens</name>
    <dbReference type="NCBI Taxonomy" id="107243"/>
    <lineage>
        <taxon>Eukaryota</taxon>
        <taxon>Viridiplantae</taxon>
        <taxon>Streptophyta</taxon>
        <taxon>Embryophyta</taxon>
        <taxon>Tracheophyta</taxon>
        <taxon>Spermatophyta</taxon>
        <taxon>Magnoliopsida</taxon>
        <taxon>eudicotyledons</taxon>
        <taxon>Gunneridae</taxon>
        <taxon>Pentapetalae</taxon>
        <taxon>rosids</taxon>
        <taxon>malvids</taxon>
        <taxon>Brassicales</taxon>
        <taxon>Brassicaceae</taxon>
        <taxon>Coluteocarpeae</taxon>
        <taxon>Noccaea</taxon>
    </lineage>
</organism>
<evidence type="ECO:0000313" key="1">
    <source>
        <dbReference type="EMBL" id="JAU47130.1"/>
    </source>
</evidence>
<proteinExistence type="predicted"/>
<name>A0A1J3FSU8_NOCCA</name>
<sequence length="72" mass="8350">MAKKSLDYHILITLKERTRDGEKRSIEFETCVLASSDSYDLMHYRLCSCISTKVTSIIRMEKKDDTSKTISK</sequence>
<reference evidence="1" key="1">
    <citation type="submission" date="2016-07" db="EMBL/GenBank/DDBJ databases">
        <title>De novo transcriptome assembly of four accessions of the metal hyperaccumulator plant Noccaea caerulescens.</title>
        <authorList>
            <person name="Blande D."/>
            <person name="Halimaa P."/>
            <person name="Tervahauta A.I."/>
            <person name="Aarts M.G."/>
            <person name="Karenlampi S.O."/>
        </authorList>
    </citation>
    <scope>NUCLEOTIDE SEQUENCE</scope>
</reference>
<dbReference type="AlphaFoldDB" id="A0A1J3FSU8"/>
<accession>A0A1J3FSU8</accession>
<gene>
    <name evidence="1" type="ORF">LC_TR7561_c0_g1_i1_g.26824</name>
</gene>
<dbReference type="EMBL" id="GEVK01005702">
    <property type="protein sequence ID" value="JAU47130.1"/>
    <property type="molecule type" value="Transcribed_RNA"/>
</dbReference>
<protein>
    <submittedName>
        <fullName evidence="1">Uncharacterized protein</fullName>
    </submittedName>
</protein>